<feature type="compositionally biased region" description="Polar residues" evidence="1">
    <location>
        <begin position="50"/>
        <end position="63"/>
    </location>
</feature>
<proteinExistence type="predicted"/>
<evidence type="ECO:0000313" key="2">
    <source>
        <dbReference type="EMBL" id="VEL40280.1"/>
    </source>
</evidence>
<feature type="compositionally biased region" description="Polar residues" evidence="1">
    <location>
        <begin position="32"/>
        <end position="41"/>
    </location>
</feature>
<feature type="compositionally biased region" description="Basic and acidic residues" evidence="1">
    <location>
        <begin position="95"/>
        <end position="104"/>
    </location>
</feature>
<accession>A0A3S5B9H3</accession>
<sequence length="148" mass="16828">MTLFPPFFGPFCSFRSNLLWTRRRFSQTTDNSANLHFSDTSRLVPPTPDLPTSESPRRLSQSGKAGPGGVEMGPARTGRQETDEDREQAETDDIIDGRGNDDRMRRAEADVIREKKTLLSAKERWHYAFTRVCSRLNEVTIISFIAFS</sequence>
<evidence type="ECO:0000256" key="1">
    <source>
        <dbReference type="SAM" id="MobiDB-lite"/>
    </source>
</evidence>
<feature type="compositionally biased region" description="Acidic residues" evidence="1">
    <location>
        <begin position="82"/>
        <end position="94"/>
    </location>
</feature>
<evidence type="ECO:0000313" key="3">
    <source>
        <dbReference type="Proteomes" id="UP000784294"/>
    </source>
</evidence>
<reference evidence="2" key="1">
    <citation type="submission" date="2018-11" db="EMBL/GenBank/DDBJ databases">
        <authorList>
            <consortium name="Pathogen Informatics"/>
        </authorList>
    </citation>
    <scope>NUCLEOTIDE SEQUENCE</scope>
</reference>
<feature type="region of interest" description="Disordered" evidence="1">
    <location>
        <begin position="32"/>
        <end position="104"/>
    </location>
</feature>
<organism evidence="2 3">
    <name type="scientific">Protopolystoma xenopodis</name>
    <dbReference type="NCBI Taxonomy" id="117903"/>
    <lineage>
        <taxon>Eukaryota</taxon>
        <taxon>Metazoa</taxon>
        <taxon>Spiralia</taxon>
        <taxon>Lophotrochozoa</taxon>
        <taxon>Platyhelminthes</taxon>
        <taxon>Monogenea</taxon>
        <taxon>Polyopisthocotylea</taxon>
        <taxon>Polystomatidea</taxon>
        <taxon>Polystomatidae</taxon>
        <taxon>Protopolystoma</taxon>
    </lineage>
</organism>
<comment type="caution">
    <text evidence="2">The sequence shown here is derived from an EMBL/GenBank/DDBJ whole genome shotgun (WGS) entry which is preliminary data.</text>
</comment>
<dbReference type="Proteomes" id="UP000784294">
    <property type="component" value="Unassembled WGS sequence"/>
</dbReference>
<dbReference type="EMBL" id="CAAALY010264313">
    <property type="protein sequence ID" value="VEL40280.1"/>
    <property type="molecule type" value="Genomic_DNA"/>
</dbReference>
<keyword evidence="3" id="KW-1185">Reference proteome</keyword>
<name>A0A3S5B9H3_9PLAT</name>
<dbReference type="AlphaFoldDB" id="A0A3S5B9H3"/>
<protein>
    <submittedName>
        <fullName evidence="2">Uncharacterized protein</fullName>
    </submittedName>
</protein>
<gene>
    <name evidence="2" type="ORF">PXEA_LOCUS33720</name>
</gene>